<accession>A0ACB5PPC8</accession>
<sequence length="112" mass="11819">MPPRKAATPRPKPVAPGVATMKDGVMMKEGKVMVTQMGRTTPLTQEMSLINGTKITPTGTITTPAGVSTQLTEGDVVSLSGRITTSAQKAAQDSLLLVKKENLKNKGKKKKS</sequence>
<keyword evidence="2" id="KW-1185">Reference proteome</keyword>
<evidence type="ECO:0000313" key="1">
    <source>
        <dbReference type="EMBL" id="GGF58278.1"/>
    </source>
</evidence>
<name>A0ACB5PPC8_9BACT</name>
<dbReference type="Proteomes" id="UP000605392">
    <property type="component" value="Unassembled WGS sequence"/>
</dbReference>
<dbReference type="EMBL" id="BMFN01000001">
    <property type="protein sequence ID" value="GGF58278.1"/>
    <property type="molecule type" value="Genomic_DNA"/>
</dbReference>
<reference evidence="1 2" key="1">
    <citation type="journal article" date="2019" name="Int. J. Syst. Evol. Microbiol.">
        <title>The Global Catalogue of Microorganisms (GCM) 10K type strain sequencing project: providing services to taxonomists for standard genome sequencing and annotation.</title>
        <authorList>
            <consortium name="The Broad Institute Genomics Platform"/>
            <consortium name="The Broad Institute Genome Sequencing Center for Infectious Disease"/>
            <person name="Wu L."/>
            <person name="Ma J."/>
        </authorList>
    </citation>
    <scope>NUCLEOTIDE SEQUENCE [LARGE SCALE GENOMIC DNA]</scope>
    <source>
        <strain evidence="1 2">CGMCC 1.12720</strain>
    </source>
</reference>
<gene>
    <name evidence="1" type="ORF">GCM10011375_11790</name>
</gene>
<organism evidence="1 2">
    <name type="scientific">Hymenobacter qilianensis</name>
    <dbReference type="NCBI Taxonomy" id="1385715"/>
    <lineage>
        <taxon>Bacteria</taxon>
        <taxon>Pseudomonadati</taxon>
        <taxon>Bacteroidota</taxon>
        <taxon>Cytophagia</taxon>
        <taxon>Cytophagales</taxon>
        <taxon>Hymenobacteraceae</taxon>
        <taxon>Hymenobacter</taxon>
    </lineage>
</organism>
<proteinExistence type="predicted"/>
<comment type="caution">
    <text evidence="1">The sequence shown here is derived from an EMBL/GenBank/DDBJ whole genome shotgun (WGS) entry which is preliminary data.</text>
</comment>
<evidence type="ECO:0000313" key="2">
    <source>
        <dbReference type="Proteomes" id="UP000605392"/>
    </source>
</evidence>
<protein>
    <submittedName>
        <fullName evidence="1">Uncharacterized protein</fullName>
    </submittedName>
</protein>